<accession>A0A5C6C615</accession>
<comment type="caution">
    <text evidence="2">The sequence shown here is derived from an EMBL/GenBank/DDBJ whole genome shotgun (WGS) entry which is preliminary data.</text>
</comment>
<dbReference type="RefSeq" id="WP_146406338.1">
    <property type="nucleotide sequence ID" value="NZ_SJPU01000001.1"/>
</dbReference>
<gene>
    <name evidence="2" type="ORF">Poly21_17290</name>
</gene>
<sequence length="81" mass="9189">MASYTLSQSIRHDSEDYRTGDAIELDAKQAKTFRDRGWIDKPGAAKKSRRKPTRRNKKADEPATTTDNKPEPAEIEAEEVL</sequence>
<dbReference type="AlphaFoldDB" id="A0A5C6C615"/>
<proteinExistence type="predicted"/>
<dbReference type="EMBL" id="SJPU01000001">
    <property type="protein sequence ID" value="TWU19555.1"/>
    <property type="molecule type" value="Genomic_DNA"/>
</dbReference>
<dbReference type="OrthoDB" id="10002945at2"/>
<keyword evidence="3" id="KW-1185">Reference proteome</keyword>
<organism evidence="2 3">
    <name type="scientific">Allorhodopirellula heiligendammensis</name>
    <dbReference type="NCBI Taxonomy" id="2714739"/>
    <lineage>
        <taxon>Bacteria</taxon>
        <taxon>Pseudomonadati</taxon>
        <taxon>Planctomycetota</taxon>
        <taxon>Planctomycetia</taxon>
        <taxon>Pirellulales</taxon>
        <taxon>Pirellulaceae</taxon>
        <taxon>Allorhodopirellula</taxon>
    </lineage>
</organism>
<protein>
    <submittedName>
        <fullName evidence="2">Uncharacterized protein</fullName>
    </submittedName>
</protein>
<evidence type="ECO:0000313" key="2">
    <source>
        <dbReference type="EMBL" id="TWU19555.1"/>
    </source>
</evidence>
<dbReference type="Proteomes" id="UP000319908">
    <property type="component" value="Unassembled WGS sequence"/>
</dbReference>
<feature type="compositionally biased region" description="Basic residues" evidence="1">
    <location>
        <begin position="44"/>
        <end position="57"/>
    </location>
</feature>
<evidence type="ECO:0000256" key="1">
    <source>
        <dbReference type="SAM" id="MobiDB-lite"/>
    </source>
</evidence>
<reference evidence="2 3" key="1">
    <citation type="journal article" date="2020" name="Antonie Van Leeuwenhoek">
        <title>Rhodopirellula heiligendammensis sp. nov., Rhodopirellula pilleata sp. nov., and Rhodopirellula solitaria sp. nov. isolated from natural or artificial marine surfaces in Northern Germany and California, USA, and emended description of the genus Rhodopirellula.</title>
        <authorList>
            <person name="Kallscheuer N."/>
            <person name="Wiegand S."/>
            <person name="Jogler M."/>
            <person name="Boedeker C."/>
            <person name="Peeters S.H."/>
            <person name="Rast P."/>
            <person name="Heuer A."/>
            <person name="Jetten M.S.M."/>
            <person name="Rohde M."/>
            <person name="Jogler C."/>
        </authorList>
    </citation>
    <scope>NUCLEOTIDE SEQUENCE [LARGE SCALE GENOMIC DNA]</scope>
    <source>
        <strain evidence="2 3">Poly21</strain>
    </source>
</reference>
<evidence type="ECO:0000313" key="3">
    <source>
        <dbReference type="Proteomes" id="UP000319908"/>
    </source>
</evidence>
<feature type="region of interest" description="Disordered" evidence="1">
    <location>
        <begin position="34"/>
        <end position="81"/>
    </location>
</feature>
<name>A0A5C6C615_9BACT</name>